<reference evidence="3" key="1">
    <citation type="submission" date="2024-02" db="UniProtKB">
        <authorList>
            <consortium name="WormBaseParasite"/>
        </authorList>
    </citation>
    <scope>IDENTIFICATION</scope>
</reference>
<keyword evidence="1" id="KW-1133">Transmembrane helix</keyword>
<dbReference type="AlphaFoldDB" id="A0AAF3EKJ4"/>
<organism evidence="2 3">
    <name type="scientific">Mesorhabditis belari</name>
    <dbReference type="NCBI Taxonomy" id="2138241"/>
    <lineage>
        <taxon>Eukaryota</taxon>
        <taxon>Metazoa</taxon>
        <taxon>Ecdysozoa</taxon>
        <taxon>Nematoda</taxon>
        <taxon>Chromadorea</taxon>
        <taxon>Rhabditida</taxon>
        <taxon>Rhabditina</taxon>
        <taxon>Rhabditomorpha</taxon>
        <taxon>Rhabditoidea</taxon>
        <taxon>Rhabditidae</taxon>
        <taxon>Mesorhabditinae</taxon>
        <taxon>Mesorhabditis</taxon>
    </lineage>
</organism>
<evidence type="ECO:0000313" key="3">
    <source>
        <dbReference type="WBParaSite" id="MBELARI_LOCUS14553"/>
    </source>
</evidence>
<sequence>MGSRVIQLDQKTPSFAIHGIRLQRLLAVTLITANPIDYIIDITQNNCSLRAEVSFDCLDEMPFLIDDLDLSSQRFTEYVNYSYYPSNDFKGYYYSSSLTLGNVSNLTLRNLPSNANVSRNEFAISFRVQQWITEAMKVFIIPGIHDEGALDNFKVLIKPNVIATIVPSPETYKEDGPLTMHQVVTPSKSDEQCRYFKSQISCPDTTAYLTYAGGDPGSTRNKDYLLYDGKDDYLMLTRNTAVSVFTDDNCTFCLAFDTRSAREWLDHFTLWTPFWYPWLPDRPDQLELSKRKQCQTLSEPFLGSESHPAFGEMKKVVNGRVEFEGYEGNCYSSKRNIDKTFDSIKPNPFFNFSAHCIVITWCVGSNNDTDQGFLLYLTQLNNSLTTPGTTELFDSSSSVPDLITTKAPKSPWKPPLFGATVWIIILASLTMIAFCVYLLSGLIFGIKTGIFARTLIKIMDRHTVDQIRKSMNKNYRQRRIANKTEDIASISGKAANIVVDQESLTCFVVRDADIIQIRVLFIYDTASKPFSQLNIANFAEGNADTMRVRQAMDFFMNGDYRERLAQTLFEVSRFDRIYETCLINVLICDLIICLCEILIPVSRLGMLFTKRNMATLSIFPRIVVTLLMVLIWGWSAGIGLYIVGWVDMDFMFKGNNYSIAYATVTTNLFLTTYSNKCIPGFLFVTIIIYILFFIILYLRNLFSSNAQLKARVVRSVLAAMLQNLAGLISSLPNLYDILQYENRSWKWPGIPIQIFQLLFKLGTNFYATFTAWIVIICIKEYRQPVLKKFFSLCNFGQQKIGMSNTSKQATTLIISKK</sequence>
<feature type="transmembrane region" description="Helical" evidence="1">
    <location>
        <begin position="581"/>
        <end position="602"/>
    </location>
</feature>
<feature type="transmembrane region" description="Helical" evidence="1">
    <location>
        <begin position="622"/>
        <end position="643"/>
    </location>
</feature>
<feature type="transmembrane region" description="Helical" evidence="1">
    <location>
        <begin position="655"/>
        <end position="674"/>
    </location>
</feature>
<dbReference type="Proteomes" id="UP000887575">
    <property type="component" value="Unassembled WGS sequence"/>
</dbReference>
<proteinExistence type="predicted"/>
<keyword evidence="2" id="KW-1185">Reference proteome</keyword>
<accession>A0AAF3EKJ4</accession>
<evidence type="ECO:0000313" key="2">
    <source>
        <dbReference type="Proteomes" id="UP000887575"/>
    </source>
</evidence>
<feature type="transmembrane region" description="Helical" evidence="1">
    <location>
        <begin position="754"/>
        <end position="778"/>
    </location>
</feature>
<protein>
    <submittedName>
        <fullName evidence="3">Uncharacterized protein</fullName>
    </submittedName>
</protein>
<feature type="transmembrane region" description="Helical" evidence="1">
    <location>
        <begin position="712"/>
        <end position="734"/>
    </location>
</feature>
<dbReference type="WBParaSite" id="MBELARI_LOCUS14553">
    <property type="protein sequence ID" value="MBELARI_LOCUS14553"/>
    <property type="gene ID" value="MBELARI_LOCUS14553"/>
</dbReference>
<keyword evidence="1" id="KW-0472">Membrane</keyword>
<evidence type="ECO:0000256" key="1">
    <source>
        <dbReference type="SAM" id="Phobius"/>
    </source>
</evidence>
<feature type="transmembrane region" description="Helical" evidence="1">
    <location>
        <begin position="416"/>
        <end position="444"/>
    </location>
</feature>
<name>A0AAF3EKJ4_9BILA</name>
<keyword evidence="1" id="KW-0812">Transmembrane</keyword>
<feature type="transmembrane region" description="Helical" evidence="1">
    <location>
        <begin position="680"/>
        <end position="700"/>
    </location>
</feature>